<dbReference type="SUPFAM" id="SSF52540">
    <property type="entry name" value="P-loop containing nucleoside triphosphate hydrolases"/>
    <property type="match status" value="1"/>
</dbReference>
<dbReference type="Pfam" id="PF17107">
    <property type="entry name" value="SesA"/>
    <property type="match status" value="1"/>
</dbReference>
<dbReference type="PANTHER" id="PTHR46082">
    <property type="entry name" value="ATP/GTP-BINDING PROTEIN-RELATED"/>
    <property type="match status" value="1"/>
</dbReference>
<gene>
    <name evidence="4" type="ORF">EI97DRAFT_135170</name>
</gene>
<organism evidence="4 5">
    <name type="scientific">Westerdykella ornata</name>
    <dbReference type="NCBI Taxonomy" id="318751"/>
    <lineage>
        <taxon>Eukaryota</taxon>
        <taxon>Fungi</taxon>
        <taxon>Dikarya</taxon>
        <taxon>Ascomycota</taxon>
        <taxon>Pezizomycotina</taxon>
        <taxon>Dothideomycetes</taxon>
        <taxon>Pleosporomycetidae</taxon>
        <taxon>Pleosporales</taxon>
        <taxon>Sporormiaceae</taxon>
        <taxon>Westerdykella</taxon>
    </lineage>
</organism>
<dbReference type="Gene3D" id="1.25.40.10">
    <property type="entry name" value="Tetratricopeptide repeat domain"/>
    <property type="match status" value="2"/>
</dbReference>
<dbReference type="InterPro" id="IPR007111">
    <property type="entry name" value="NACHT_NTPase"/>
</dbReference>
<proteinExistence type="predicted"/>
<dbReference type="Gene3D" id="3.40.50.300">
    <property type="entry name" value="P-loop containing nucleotide triphosphate hydrolases"/>
    <property type="match status" value="1"/>
</dbReference>
<dbReference type="Proteomes" id="UP000800097">
    <property type="component" value="Unassembled WGS sequence"/>
</dbReference>
<dbReference type="InterPro" id="IPR027417">
    <property type="entry name" value="P-loop_NTPase"/>
</dbReference>
<feature type="chain" id="PRO_5025606560" description="NACHT-NTPase and P-loop NTPases N-terminal domain-containing protein" evidence="1">
    <location>
        <begin position="19"/>
        <end position="983"/>
    </location>
</feature>
<evidence type="ECO:0008006" key="6">
    <source>
        <dbReference type="Google" id="ProtNLM"/>
    </source>
</evidence>
<name>A0A6A6JBT2_WESOR</name>
<dbReference type="InterPro" id="IPR053137">
    <property type="entry name" value="NLR-like"/>
</dbReference>
<evidence type="ECO:0000256" key="1">
    <source>
        <dbReference type="SAM" id="SignalP"/>
    </source>
</evidence>
<accession>A0A6A6JBT2</accession>
<dbReference type="InterPro" id="IPR011990">
    <property type="entry name" value="TPR-like_helical_dom_sf"/>
</dbReference>
<evidence type="ECO:0000313" key="4">
    <source>
        <dbReference type="EMBL" id="KAF2274070.1"/>
    </source>
</evidence>
<keyword evidence="1" id="KW-0732">Signal</keyword>
<evidence type="ECO:0000313" key="5">
    <source>
        <dbReference type="Proteomes" id="UP000800097"/>
    </source>
</evidence>
<dbReference type="Pfam" id="PF05729">
    <property type="entry name" value="NACHT"/>
    <property type="match status" value="1"/>
</dbReference>
<dbReference type="EMBL" id="ML986505">
    <property type="protein sequence ID" value="KAF2274070.1"/>
    <property type="molecule type" value="Genomic_DNA"/>
</dbReference>
<evidence type="ECO:0000259" key="3">
    <source>
        <dbReference type="Pfam" id="PF17107"/>
    </source>
</evidence>
<dbReference type="SUPFAM" id="SSF48452">
    <property type="entry name" value="TPR-like"/>
    <property type="match status" value="2"/>
</dbReference>
<feature type="signal peptide" evidence="1">
    <location>
        <begin position="1"/>
        <end position="18"/>
    </location>
</feature>
<dbReference type="InterPro" id="IPR031352">
    <property type="entry name" value="SesA"/>
</dbReference>
<protein>
    <recommendedName>
        <fullName evidence="6">NACHT-NTPase and P-loop NTPases N-terminal domain-containing protein</fullName>
    </recommendedName>
</protein>
<reference evidence="4" key="1">
    <citation type="journal article" date="2020" name="Stud. Mycol.">
        <title>101 Dothideomycetes genomes: a test case for predicting lifestyles and emergence of pathogens.</title>
        <authorList>
            <person name="Haridas S."/>
            <person name="Albert R."/>
            <person name="Binder M."/>
            <person name="Bloem J."/>
            <person name="Labutti K."/>
            <person name="Salamov A."/>
            <person name="Andreopoulos B."/>
            <person name="Baker S."/>
            <person name="Barry K."/>
            <person name="Bills G."/>
            <person name="Bluhm B."/>
            <person name="Cannon C."/>
            <person name="Castanera R."/>
            <person name="Culley D."/>
            <person name="Daum C."/>
            <person name="Ezra D."/>
            <person name="Gonzalez J."/>
            <person name="Henrissat B."/>
            <person name="Kuo A."/>
            <person name="Liang C."/>
            <person name="Lipzen A."/>
            <person name="Lutzoni F."/>
            <person name="Magnuson J."/>
            <person name="Mondo S."/>
            <person name="Nolan M."/>
            <person name="Ohm R."/>
            <person name="Pangilinan J."/>
            <person name="Park H.-J."/>
            <person name="Ramirez L."/>
            <person name="Alfaro M."/>
            <person name="Sun H."/>
            <person name="Tritt A."/>
            <person name="Yoshinaga Y."/>
            <person name="Zwiers L.-H."/>
            <person name="Turgeon B."/>
            <person name="Goodwin S."/>
            <person name="Spatafora J."/>
            <person name="Crous P."/>
            <person name="Grigoriev I."/>
        </authorList>
    </citation>
    <scope>NUCLEOTIDE SEQUENCE</scope>
    <source>
        <strain evidence="4">CBS 379.55</strain>
    </source>
</reference>
<dbReference type="AlphaFoldDB" id="A0A6A6JBT2"/>
<dbReference type="PANTHER" id="PTHR46082:SF6">
    <property type="entry name" value="AAA+ ATPASE DOMAIN-CONTAINING PROTEIN-RELATED"/>
    <property type="match status" value="1"/>
</dbReference>
<dbReference type="GeneID" id="54546331"/>
<dbReference type="Pfam" id="PF13374">
    <property type="entry name" value="TPR_10"/>
    <property type="match status" value="1"/>
</dbReference>
<keyword evidence="5" id="KW-1185">Reference proteome</keyword>
<sequence length="983" mass="111872">MAEAVGLLANIIQLLTFATDIYERLEECASSIKGLPSVLEGLHNRMPVLVKALQNTKMAMDAGAMDEQSTTALRQAIRGCEGQMSQLNDIIDKVIPPAGASKFTRKWKAVGSVRYDTKVEKLDDQIQRYVNVLSHYHSTANLVKLAAQPPPVPRSTVPYREDIHFVDRKFLTIQLSAKCEEPAARVALVGPGGVGKSQLAIDYAHKIRKSSPDTWVFWINADSAATFEKGFEDIADKAHIYAYNPHDPERMHTVKRWLMEEKNKWLIILDNADDLNALLPNDDAPTDSKEKSCALRKSPGQDLLALLPQSPNGRYIVTSRNKQAATRIVLGEYHNVIEVEEMDEEDALALLKRKLVESPDDAEAKQLVDAVGRMPLAISNAAAFINERRPQWSVARYIEELDKGDDERLYLLEEDVYDARREIQEGRSNSIVRTWQVSFDHIREHRPSAARLLSLMSLIRLHSIPEYLLVGQYAQLSKENRKRWYNLTSLKQRCKDSSETPIKDDFEGDWRVLHSFSLIKTAIDGHHFSMHKLIQASTRRWLQLHGTLDKWIHRHLEVLNDKYDEDLLERPAELVLHAYTALAWNPSDKETLGLSALLLYKIVDQDGWLFSKEKEEQYFKGAVGLLATAYGRRHHQTLKAATTLADFYVRNGRPAEAEKVYGMVLQAKIKTLGPTHLDTLACMDRLGVILGKQGKYEDWDILFRRTMEIRQRKYGMGHDETRFALRARRVDLVFQGRYEEALEISFRDHDERRKLIGDAYDWIWCEEVELVAGLLHWKGHDKKAESLYRDVISHKERHLGDSHQKTLASVERLCAVSLSQAKWAEVEILCTRVLTHWTDRKEEDKRDAMVRLIYAFLKQNKLEETEALARTVLEESLKTNGAESSEAIMPSLLLGSSLRKQGRYDEALSFLEPACRSAQKTWGEESQDTQEAFKELSRLKRVISSTELAHDSSASLQAASLISGASEAVIGDDLDFQTSCAPQ</sequence>
<dbReference type="OrthoDB" id="1658288at2759"/>
<dbReference type="RefSeq" id="XP_033651609.1">
    <property type="nucleotide sequence ID" value="XM_033793156.1"/>
</dbReference>
<dbReference type="Pfam" id="PF13424">
    <property type="entry name" value="TPR_12"/>
    <property type="match status" value="1"/>
</dbReference>
<evidence type="ECO:0000259" key="2">
    <source>
        <dbReference type="Pfam" id="PF05729"/>
    </source>
</evidence>
<feature type="domain" description="NACHT-NTPase and P-loop NTPases N-terminal" evidence="3">
    <location>
        <begin position="9"/>
        <end position="133"/>
    </location>
</feature>
<feature type="domain" description="NACHT" evidence="2">
    <location>
        <begin position="185"/>
        <end position="353"/>
    </location>
</feature>